<dbReference type="EMBL" id="KQ420258">
    <property type="protein sequence ID" value="KOF80858.1"/>
    <property type="molecule type" value="Genomic_DNA"/>
</dbReference>
<evidence type="ECO:0000313" key="2">
    <source>
        <dbReference type="EMBL" id="KOF80858.1"/>
    </source>
</evidence>
<accession>A0A0L8GV54</accession>
<sequence>MCFSIYTDTEMDGLMYLCIYVCVYICVCVCVCVCVFTISLLFFSTFLDVVLRAFFNQLSCVLFSAFLTTNEYAVGTKRQKRLFQPACPSVQSLASFCHRFQYYRKYLNITLNPCT</sequence>
<proteinExistence type="predicted"/>
<gene>
    <name evidence="2" type="ORF">OCBIM_22027320mg</name>
</gene>
<evidence type="ECO:0000256" key="1">
    <source>
        <dbReference type="SAM" id="Phobius"/>
    </source>
</evidence>
<keyword evidence="1" id="KW-0472">Membrane</keyword>
<organism evidence="2">
    <name type="scientific">Octopus bimaculoides</name>
    <name type="common">California two-spotted octopus</name>
    <dbReference type="NCBI Taxonomy" id="37653"/>
    <lineage>
        <taxon>Eukaryota</taxon>
        <taxon>Metazoa</taxon>
        <taxon>Spiralia</taxon>
        <taxon>Lophotrochozoa</taxon>
        <taxon>Mollusca</taxon>
        <taxon>Cephalopoda</taxon>
        <taxon>Coleoidea</taxon>
        <taxon>Octopodiformes</taxon>
        <taxon>Octopoda</taxon>
        <taxon>Incirrata</taxon>
        <taxon>Octopodidae</taxon>
        <taxon>Octopus</taxon>
    </lineage>
</organism>
<dbReference type="AlphaFoldDB" id="A0A0L8GV54"/>
<name>A0A0L8GV54_OCTBM</name>
<keyword evidence="1" id="KW-0812">Transmembrane</keyword>
<feature type="transmembrane region" description="Helical" evidence="1">
    <location>
        <begin position="14"/>
        <end position="42"/>
    </location>
</feature>
<protein>
    <submittedName>
        <fullName evidence="2">Uncharacterized protein</fullName>
    </submittedName>
</protein>
<reference evidence="2" key="1">
    <citation type="submission" date="2015-07" db="EMBL/GenBank/DDBJ databases">
        <title>MeaNS - Measles Nucleotide Surveillance Program.</title>
        <authorList>
            <person name="Tran T."/>
            <person name="Druce J."/>
        </authorList>
    </citation>
    <scope>NUCLEOTIDE SEQUENCE</scope>
    <source>
        <strain evidence="2">UCB-OBI-ISO-001</strain>
        <tissue evidence="2">Gonad</tissue>
    </source>
</reference>
<feature type="transmembrane region" description="Helical" evidence="1">
    <location>
        <begin position="54"/>
        <end position="74"/>
    </location>
</feature>
<keyword evidence="1" id="KW-1133">Transmembrane helix</keyword>